<dbReference type="AlphaFoldDB" id="A0A8J2T196"/>
<evidence type="ECO:0000313" key="2">
    <source>
        <dbReference type="EMBL" id="CAH0378520.1"/>
    </source>
</evidence>
<reference evidence="2" key="1">
    <citation type="submission" date="2021-11" db="EMBL/GenBank/DDBJ databases">
        <authorList>
            <consortium name="Genoscope - CEA"/>
            <person name="William W."/>
        </authorList>
    </citation>
    <scope>NUCLEOTIDE SEQUENCE</scope>
</reference>
<dbReference type="Proteomes" id="UP000789595">
    <property type="component" value="Unassembled WGS sequence"/>
</dbReference>
<comment type="caution">
    <text evidence="2">The sequence shown here is derived from an EMBL/GenBank/DDBJ whole genome shotgun (WGS) entry which is preliminary data.</text>
</comment>
<organism evidence="2 3">
    <name type="scientific">Pelagomonas calceolata</name>
    <dbReference type="NCBI Taxonomy" id="35677"/>
    <lineage>
        <taxon>Eukaryota</taxon>
        <taxon>Sar</taxon>
        <taxon>Stramenopiles</taxon>
        <taxon>Ochrophyta</taxon>
        <taxon>Pelagophyceae</taxon>
        <taxon>Pelagomonadales</taxon>
        <taxon>Pelagomonadaceae</taxon>
        <taxon>Pelagomonas</taxon>
    </lineage>
</organism>
<dbReference type="EMBL" id="CAKKNE010000006">
    <property type="protein sequence ID" value="CAH0378520.1"/>
    <property type="molecule type" value="Genomic_DNA"/>
</dbReference>
<feature type="region of interest" description="Disordered" evidence="1">
    <location>
        <begin position="1"/>
        <end position="22"/>
    </location>
</feature>
<feature type="compositionally biased region" description="Low complexity" evidence="1">
    <location>
        <begin position="112"/>
        <end position="121"/>
    </location>
</feature>
<feature type="compositionally biased region" description="Polar residues" evidence="1">
    <location>
        <begin position="1"/>
        <end position="12"/>
    </location>
</feature>
<feature type="region of interest" description="Disordered" evidence="1">
    <location>
        <begin position="75"/>
        <end position="125"/>
    </location>
</feature>
<evidence type="ECO:0000313" key="3">
    <source>
        <dbReference type="Proteomes" id="UP000789595"/>
    </source>
</evidence>
<evidence type="ECO:0008006" key="4">
    <source>
        <dbReference type="Google" id="ProtNLM"/>
    </source>
</evidence>
<evidence type="ECO:0000256" key="1">
    <source>
        <dbReference type="SAM" id="MobiDB-lite"/>
    </source>
</evidence>
<keyword evidence="3" id="KW-1185">Reference proteome</keyword>
<protein>
    <recommendedName>
        <fullName evidence="4">PDZ domain-containing protein</fullName>
    </recommendedName>
</protein>
<name>A0A8J2T196_9STRA</name>
<accession>A0A8J2T196</accession>
<gene>
    <name evidence="2" type="ORF">PECAL_6P01100</name>
</gene>
<feature type="region of interest" description="Disordered" evidence="1">
    <location>
        <begin position="38"/>
        <end position="62"/>
    </location>
</feature>
<proteinExistence type="predicted"/>
<dbReference type="OrthoDB" id="10578179at2759"/>
<sequence length="222" mass="24848">MTSKRPNPSRFQTPAPALPQPETAALDDALDRCAVRRLQQLAQRPPPSSEGDERATLAGRKGKVALHNGHFLRRTLAGVESHNRRVTPAALARPEPPAPPHFVRGRSRSRSRSCSPSSSPDAPRRVEVVLEDDRPTGILFEKHESGRPAVLGFAASCPRTVAATVRPGMVLSKIAGERCKYIEYDRALELVRALEKPLRLEFRAPRAAKRRRDSDRRRRRRR</sequence>